<evidence type="ECO:0000313" key="5">
    <source>
        <dbReference type="EMBL" id="ANZ46210.1"/>
    </source>
</evidence>
<evidence type="ECO:0000313" key="6">
    <source>
        <dbReference type="Proteomes" id="UP000093044"/>
    </source>
</evidence>
<organism evidence="5 6">
    <name type="scientific">Cloacibacillus porcorum</name>
    <dbReference type="NCBI Taxonomy" id="1197717"/>
    <lineage>
        <taxon>Bacteria</taxon>
        <taxon>Thermotogati</taxon>
        <taxon>Synergistota</taxon>
        <taxon>Synergistia</taxon>
        <taxon>Synergistales</taxon>
        <taxon>Synergistaceae</taxon>
        <taxon>Cloacibacillus</taxon>
    </lineage>
</organism>
<dbReference type="Gene3D" id="2.60.40.10">
    <property type="entry name" value="Immunoglobulins"/>
    <property type="match status" value="1"/>
</dbReference>
<dbReference type="SMART" id="SM00471">
    <property type="entry name" value="HDc"/>
    <property type="match status" value="1"/>
</dbReference>
<dbReference type="SUPFAM" id="SSF109604">
    <property type="entry name" value="HD-domain/PDEase-like"/>
    <property type="match status" value="1"/>
</dbReference>
<dbReference type="InterPro" id="IPR011110">
    <property type="entry name" value="Reg_prop"/>
</dbReference>
<dbReference type="Gene3D" id="1.10.3210.10">
    <property type="entry name" value="Hypothetical protein af1432"/>
    <property type="match status" value="1"/>
</dbReference>
<dbReference type="EMBL" id="CP016757">
    <property type="protein sequence ID" value="ANZ46210.1"/>
    <property type="molecule type" value="Genomic_DNA"/>
</dbReference>
<dbReference type="CDD" id="cd00077">
    <property type="entry name" value="HDc"/>
    <property type="match status" value="1"/>
</dbReference>
<dbReference type="PANTHER" id="PTHR43155">
    <property type="entry name" value="CYCLIC DI-GMP PHOSPHODIESTERASE PA4108-RELATED"/>
    <property type="match status" value="1"/>
</dbReference>
<dbReference type="SUPFAM" id="SSF63829">
    <property type="entry name" value="Calcium-dependent phosphotriesterase"/>
    <property type="match status" value="3"/>
</dbReference>
<dbReference type="RefSeq" id="WP_066747937.1">
    <property type="nucleotide sequence ID" value="NZ_CP016757.1"/>
</dbReference>
<keyword evidence="6" id="KW-1185">Reference proteome</keyword>
<gene>
    <name evidence="5" type="ORF">BED41_14535</name>
</gene>
<evidence type="ECO:0000259" key="3">
    <source>
        <dbReference type="PROSITE" id="PS51831"/>
    </source>
</evidence>
<dbReference type="InterPro" id="IPR013783">
    <property type="entry name" value="Ig-like_fold"/>
</dbReference>
<dbReference type="KEGG" id="cpor:BED41_14535"/>
<dbReference type="AlphaFoldDB" id="A0A1B2I8A1"/>
<feature type="chain" id="PRO_5008539023" evidence="2">
    <location>
        <begin position="22"/>
        <end position="986"/>
    </location>
</feature>
<name>A0A1B2I8A1_9BACT</name>
<reference evidence="5" key="1">
    <citation type="submission" date="2016-08" db="EMBL/GenBank/DDBJ databases">
        <title>Complete genome of Cloacibacillus porcorum.</title>
        <authorList>
            <person name="Looft T."/>
            <person name="Bayles D.O."/>
            <person name="Alt D.P."/>
        </authorList>
    </citation>
    <scope>NUCLEOTIDE SEQUENCE [LARGE SCALE GENOMIC DNA]</scope>
    <source>
        <strain evidence="5">CL-84</strain>
    </source>
</reference>
<feature type="transmembrane region" description="Helical" evidence="1">
    <location>
        <begin position="747"/>
        <end position="768"/>
    </location>
</feature>
<keyword evidence="1" id="KW-1133">Transmembrane helix</keyword>
<feature type="domain" description="HD-GYP" evidence="4">
    <location>
        <begin position="782"/>
        <end position="977"/>
    </location>
</feature>
<dbReference type="InterPro" id="IPR006674">
    <property type="entry name" value="HD_domain"/>
</dbReference>
<dbReference type="Gene3D" id="2.130.10.10">
    <property type="entry name" value="YVTN repeat-like/Quinoprotein amine dehydrogenase"/>
    <property type="match status" value="3"/>
</dbReference>
<dbReference type="InterPro" id="IPR015943">
    <property type="entry name" value="WD40/YVTN_repeat-like_dom_sf"/>
</dbReference>
<evidence type="ECO:0000259" key="4">
    <source>
        <dbReference type="PROSITE" id="PS51832"/>
    </source>
</evidence>
<dbReference type="InterPro" id="IPR037522">
    <property type="entry name" value="HD_GYP_dom"/>
</dbReference>
<evidence type="ECO:0000256" key="1">
    <source>
        <dbReference type="SAM" id="Phobius"/>
    </source>
</evidence>
<feature type="signal peptide" evidence="2">
    <location>
        <begin position="1"/>
        <end position="21"/>
    </location>
</feature>
<dbReference type="PANTHER" id="PTHR43155:SF2">
    <property type="entry name" value="CYCLIC DI-GMP PHOSPHODIESTERASE PA4108"/>
    <property type="match status" value="1"/>
</dbReference>
<dbReference type="STRING" id="1197717.BED41_14535"/>
<feature type="domain" description="HD" evidence="3">
    <location>
        <begin position="804"/>
        <end position="926"/>
    </location>
</feature>
<keyword evidence="1" id="KW-0472">Membrane</keyword>
<dbReference type="GeneID" id="83059062"/>
<keyword evidence="1" id="KW-0812">Transmembrane</keyword>
<dbReference type="InterPro" id="IPR003607">
    <property type="entry name" value="HD/PDEase_dom"/>
</dbReference>
<evidence type="ECO:0000256" key="2">
    <source>
        <dbReference type="SAM" id="SignalP"/>
    </source>
</evidence>
<keyword evidence="2" id="KW-0732">Signal</keyword>
<dbReference type="Pfam" id="PF07494">
    <property type="entry name" value="Reg_prop"/>
    <property type="match status" value="1"/>
</dbReference>
<proteinExistence type="predicted"/>
<dbReference type="PROSITE" id="PS51831">
    <property type="entry name" value="HD"/>
    <property type="match status" value="1"/>
</dbReference>
<protein>
    <submittedName>
        <fullName evidence="5">Uncharacterized protein</fullName>
    </submittedName>
</protein>
<dbReference type="PROSITE" id="PS51832">
    <property type="entry name" value="HD_GYP"/>
    <property type="match status" value="1"/>
</dbReference>
<sequence>MRKFFQMAAIFFILLSTPVQACADHVFLSEYKQTLFNLGSGLGADEANDVLQTADGYVWVASYSGLLRYDCTDFLRFAGGRSGFAAKSATTLYEDRGSRLWVGTNDNGLFVREEGGKFRHIPDLTGGHFNTIRAVTEGRDGTIYFGSASGVGRVTREGLERIPLGDMDTAFVLDLICDGEGGIWGVTRAGEVFVLKDGELRRRITAPELRDHTAQCVIRHSSGRIFVGLSEGGMLSLGADGAARNAEYIPTPGLEGINDLYEDSDGYLWVCADNGLGRFDKELKFRLIEGALLNSSIERIFQDYEGGFWVTSSRQGLLYFTKNKFMDVNFALQLPPAVTNAALAVGGLLYIGTDEGLYLADADFRLHENGLTKELRGKRVRNIIRDSRGRIWISTFSESGLICVSPDGGLKHYRRAEGMPDDKVRLAMELTNGDIVASTNSGAAIIRGGKVIRVFDGESGLTNLTILSACESNDGTLYLGTDGGGIFSVTRGGVMTNYTKADGLGADVILRMLYDAEEGGIWVSAGNGISFMDRDGKARSFKIPVRVSSGIFDIKNGPHGRLMLIADTGIHLADRKELLAGKEAHWTSFMRREGLGSTVTPNSWNSFDGRGSFYLCSTSGLYAVVPDRIEKNNVRPKLVVNKIIVDGTVYENPKRIDMPGGAKRLTVDLAVLSFTNPGYNVGEYRLEGFEDETNTGNQQDISNISYTNLPGGSYTLIFSGFNGDGAASEKPLEISIIKEKAFYEEPVVIVLFFLSLAALIFLLTRYYYRRRSLKLERRQEELRAILAQAFAAIADTIDAKDPYTSGHSTRVAKYSVALGRKLGFSKEYLDNLYYTALLHDIGKIGIPDSILNKPERLTDEEFEIMKRHVVKGGNILSNITIIDEIKNGAAYHHERYDGTGYSKGLKGEEIPLVARVICVADALDAMATARTYKTACGLEYIISEIEKNSGRQFDPAIAAAMVALLRSGELKIFGEPLNDTKDEDKP</sequence>
<accession>A0A1B2I8A1</accession>
<dbReference type="Pfam" id="PF13487">
    <property type="entry name" value="HD_5"/>
    <property type="match status" value="1"/>
</dbReference>
<dbReference type="Proteomes" id="UP000093044">
    <property type="component" value="Chromosome"/>
</dbReference>
<dbReference type="OrthoDB" id="9813394at2"/>